<dbReference type="CDD" id="cd06445">
    <property type="entry name" value="ATase"/>
    <property type="match status" value="1"/>
</dbReference>
<evidence type="ECO:0000313" key="11">
    <source>
        <dbReference type="Proteomes" id="UP000693892"/>
    </source>
</evidence>
<evidence type="ECO:0000256" key="5">
    <source>
        <dbReference type="ARBA" id="ARBA00022679"/>
    </source>
</evidence>
<dbReference type="PANTHER" id="PTHR10815:SF13">
    <property type="entry name" value="METHYLATED-DNA--PROTEIN-CYSTEINE METHYLTRANSFERASE"/>
    <property type="match status" value="1"/>
</dbReference>
<dbReference type="AlphaFoldDB" id="A0A916NP17"/>
<feature type="domain" description="Methylated-DNA-[protein]-cysteine S-methyltransferase DNA binding" evidence="9">
    <location>
        <begin position="96"/>
        <end position="174"/>
    </location>
</feature>
<dbReference type="EC" id="2.1.1.63" evidence="3"/>
<comment type="catalytic activity">
    <reaction evidence="8">
        <text>a 6-O-methyl-2'-deoxyguanosine in DNA + L-cysteinyl-[protein] = S-methyl-L-cysteinyl-[protein] + a 2'-deoxyguanosine in DNA</text>
        <dbReference type="Rhea" id="RHEA:24000"/>
        <dbReference type="Rhea" id="RHEA-COMP:10131"/>
        <dbReference type="Rhea" id="RHEA-COMP:10132"/>
        <dbReference type="Rhea" id="RHEA-COMP:11367"/>
        <dbReference type="Rhea" id="RHEA-COMP:11368"/>
        <dbReference type="ChEBI" id="CHEBI:29950"/>
        <dbReference type="ChEBI" id="CHEBI:82612"/>
        <dbReference type="ChEBI" id="CHEBI:85445"/>
        <dbReference type="ChEBI" id="CHEBI:85448"/>
        <dbReference type="EC" id="2.1.1.63"/>
    </reaction>
</comment>
<dbReference type="Pfam" id="PF01035">
    <property type="entry name" value="DNA_binding_1"/>
    <property type="match status" value="1"/>
</dbReference>
<keyword evidence="5 10" id="KW-0808">Transferase</keyword>
<evidence type="ECO:0000256" key="6">
    <source>
        <dbReference type="ARBA" id="ARBA00022763"/>
    </source>
</evidence>
<evidence type="ECO:0000256" key="7">
    <source>
        <dbReference type="ARBA" id="ARBA00023204"/>
    </source>
</evidence>
<evidence type="ECO:0000256" key="1">
    <source>
        <dbReference type="ARBA" id="ARBA00001286"/>
    </source>
</evidence>
<accession>A0A916NP17</accession>
<evidence type="ECO:0000256" key="8">
    <source>
        <dbReference type="ARBA" id="ARBA00049348"/>
    </source>
</evidence>
<name>A0A916NP17_9MICO</name>
<protein>
    <recommendedName>
        <fullName evidence="3">methylated-DNA--[protein]-cysteine S-methyltransferase</fullName>
        <ecNumber evidence="3">2.1.1.63</ecNumber>
    </recommendedName>
</protein>
<reference evidence="10" key="1">
    <citation type="submission" date="2021-06" db="EMBL/GenBank/DDBJ databases">
        <authorList>
            <person name="Criscuolo A."/>
        </authorList>
    </citation>
    <scope>NUCLEOTIDE SEQUENCE</scope>
    <source>
        <strain evidence="10">CIP111803</strain>
    </source>
</reference>
<dbReference type="NCBIfam" id="TIGR00589">
    <property type="entry name" value="ogt"/>
    <property type="match status" value="1"/>
</dbReference>
<dbReference type="GO" id="GO:0006281">
    <property type="term" value="P:DNA repair"/>
    <property type="evidence" value="ECO:0007669"/>
    <property type="project" value="UniProtKB-KW"/>
</dbReference>
<keyword evidence="6" id="KW-0227">DNA damage</keyword>
<dbReference type="GO" id="GO:0032259">
    <property type="term" value="P:methylation"/>
    <property type="evidence" value="ECO:0007669"/>
    <property type="project" value="UniProtKB-KW"/>
</dbReference>
<dbReference type="GO" id="GO:0003908">
    <property type="term" value="F:methylated-DNA-[protein]-cysteine S-methyltransferase activity"/>
    <property type="evidence" value="ECO:0007669"/>
    <property type="project" value="UniProtKB-EC"/>
</dbReference>
<proteinExistence type="inferred from homology"/>
<gene>
    <name evidence="10" type="primary">ogt</name>
    <name evidence="10" type="ORF">LEUCIP111803_01454</name>
</gene>
<comment type="caution">
    <text evidence="10">The sequence shown here is derived from an EMBL/GenBank/DDBJ whole genome shotgun (WGS) entry which is preliminary data.</text>
</comment>
<dbReference type="InterPro" id="IPR001497">
    <property type="entry name" value="MethylDNA_cys_MeTrfase_AS"/>
</dbReference>
<dbReference type="RefSeq" id="WP_218115062.1">
    <property type="nucleotide sequence ID" value="NZ_CAJVAP010000014.1"/>
</dbReference>
<organism evidence="10 11">
    <name type="scientific">Leucobacter soli</name>
    <dbReference type="NCBI Taxonomy" id="2812850"/>
    <lineage>
        <taxon>Bacteria</taxon>
        <taxon>Bacillati</taxon>
        <taxon>Actinomycetota</taxon>
        <taxon>Actinomycetes</taxon>
        <taxon>Micrococcales</taxon>
        <taxon>Microbacteriaceae</taxon>
        <taxon>Leucobacter</taxon>
    </lineage>
</organism>
<dbReference type="PANTHER" id="PTHR10815">
    <property type="entry name" value="METHYLATED-DNA--PROTEIN-CYSTEINE METHYLTRANSFERASE"/>
    <property type="match status" value="1"/>
</dbReference>
<dbReference type="Proteomes" id="UP000693892">
    <property type="component" value="Unassembled WGS sequence"/>
</dbReference>
<keyword evidence="4 10" id="KW-0489">Methyltransferase</keyword>
<evidence type="ECO:0000256" key="2">
    <source>
        <dbReference type="ARBA" id="ARBA00008711"/>
    </source>
</evidence>
<dbReference type="PROSITE" id="PS00374">
    <property type="entry name" value="MGMT"/>
    <property type="match status" value="1"/>
</dbReference>
<keyword evidence="7" id="KW-0234">DNA repair</keyword>
<keyword evidence="11" id="KW-1185">Reference proteome</keyword>
<evidence type="ECO:0000256" key="4">
    <source>
        <dbReference type="ARBA" id="ARBA00022603"/>
    </source>
</evidence>
<evidence type="ECO:0000259" key="9">
    <source>
        <dbReference type="Pfam" id="PF01035"/>
    </source>
</evidence>
<comment type="similarity">
    <text evidence="2">Belongs to the MGMT family.</text>
</comment>
<dbReference type="EMBL" id="CAJVAP010000014">
    <property type="protein sequence ID" value="CAG7611562.1"/>
    <property type="molecule type" value="Genomic_DNA"/>
</dbReference>
<sequence>MNAPLTRIVVGIIDAPFHALVTPEDGAIRAAGFATAEDPAARSLEERLARLDPSLAVRGVEEAPTGSGPIAEALRSYAAGEFTALDDLPVAQPETPFRGEVWRALRRVPAGEAVTYTELAARAGRPTAVRAAASGCANNLVALIVPCHRIVRTDGGLGGYLFGTDIKRRLLEHECALR</sequence>
<comment type="catalytic activity">
    <reaction evidence="1">
        <text>a 4-O-methyl-thymidine in DNA + L-cysteinyl-[protein] = a thymidine in DNA + S-methyl-L-cysteinyl-[protein]</text>
        <dbReference type="Rhea" id="RHEA:53428"/>
        <dbReference type="Rhea" id="RHEA-COMP:10131"/>
        <dbReference type="Rhea" id="RHEA-COMP:10132"/>
        <dbReference type="Rhea" id="RHEA-COMP:13555"/>
        <dbReference type="Rhea" id="RHEA-COMP:13556"/>
        <dbReference type="ChEBI" id="CHEBI:29950"/>
        <dbReference type="ChEBI" id="CHEBI:82612"/>
        <dbReference type="ChEBI" id="CHEBI:137386"/>
        <dbReference type="ChEBI" id="CHEBI:137387"/>
        <dbReference type="EC" id="2.1.1.63"/>
    </reaction>
</comment>
<evidence type="ECO:0000256" key="3">
    <source>
        <dbReference type="ARBA" id="ARBA00011918"/>
    </source>
</evidence>
<evidence type="ECO:0000313" key="10">
    <source>
        <dbReference type="EMBL" id="CAG7611562.1"/>
    </source>
</evidence>
<dbReference type="InterPro" id="IPR014048">
    <property type="entry name" value="MethylDNA_cys_MeTrfase_DNA-bd"/>
</dbReference>
<dbReference type="FunFam" id="1.10.10.10:FF:000214">
    <property type="entry name" value="Methylated-DNA--protein-cysteine methyltransferase"/>
    <property type="match status" value="1"/>
</dbReference>